<proteinExistence type="inferred from homology"/>
<evidence type="ECO:0000256" key="1">
    <source>
        <dbReference type="ARBA" id="ARBA00006484"/>
    </source>
</evidence>
<keyword evidence="2" id="KW-0560">Oxidoreductase</keyword>
<name>A0A0B1ZML5_9SPHN</name>
<dbReference type="Pfam" id="PF13561">
    <property type="entry name" value="adh_short_C2"/>
    <property type="match status" value="1"/>
</dbReference>
<protein>
    <submittedName>
        <fullName evidence="3">3-alpha-hydroxysteroid dehydrogenase</fullName>
    </submittedName>
</protein>
<comment type="caution">
    <text evidence="3">The sequence shown here is derived from an EMBL/GenBank/DDBJ whole genome shotgun (WGS) entry which is preliminary data.</text>
</comment>
<evidence type="ECO:0000256" key="2">
    <source>
        <dbReference type="ARBA" id="ARBA00023002"/>
    </source>
</evidence>
<dbReference type="PANTHER" id="PTHR24321:SF8">
    <property type="entry name" value="ESTRADIOL 17-BETA-DEHYDROGENASE 8-RELATED"/>
    <property type="match status" value="1"/>
</dbReference>
<keyword evidence="4" id="KW-1185">Reference proteome</keyword>
<evidence type="ECO:0000313" key="4">
    <source>
        <dbReference type="Proteomes" id="UP000031057"/>
    </source>
</evidence>
<dbReference type="PANTHER" id="PTHR24321">
    <property type="entry name" value="DEHYDROGENASES, SHORT CHAIN"/>
    <property type="match status" value="1"/>
</dbReference>
<dbReference type="PRINTS" id="PR00081">
    <property type="entry name" value="GDHRDH"/>
</dbReference>
<gene>
    <name evidence="3" type="ORF">LK12_17775</name>
</gene>
<dbReference type="InterPro" id="IPR036291">
    <property type="entry name" value="NAD(P)-bd_dom_sf"/>
</dbReference>
<dbReference type="STRING" id="1348853.LK12_17775"/>
<dbReference type="Proteomes" id="UP000031057">
    <property type="component" value="Unassembled WGS sequence"/>
</dbReference>
<dbReference type="InterPro" id="IPR002347">
    <property type="entry name" value="SDR_fam"/>
</dbReference>
<dbReference type="AlphaFoldDB" id="A0A0B1ZML5"/>
<dbReference type="OrthoDB" id="9809287at2"/>
<organism evidence="3 4">
    <name type="scientific">Novosphingobium malaysiense</name>
    <dbReference type="NCBI Taxonomy" id="1348853"/>
    <lineage>
        <taxon>Bacteria</taxon>
        <taxon>Pseudomonadati</taxon>
        <taxon>Pseudomonadota</taxon>
        <taxon>Alphaproteobacteria</taxon>
        <taxon>Sphingomonadales</taxon>
        <taxon>Sphingomonadaceae</taxon>
        <taxon>Novosphingobium</taxon>
    </lineage>
</organism>
<dbReference type="RefSeq" id="WP_039286748.1">
    <property type="nucleotide sequence ID" value="NZ_JTDI01000005.1"/>
</dbReference>
<evidence type="ECO:0000313" key="3">
    <source>
        <dbReference type="EMBL" id="KHK90423.1"/>
    </source>
</evidence>
<reference evidence="3 4" key="1">
    <citation type="submission" date="2014-10" db="EMBL/GenBank/DDBJ databases">
        <title>Genome sequence of Novosphingobium malaysiense MUSC 273(T).</title>
        <authorList>
            <person name="Lee L.-H."/>
        </authorList>
    </citation>
    <scope>NUCLEOTIDE SEQUENCE [LARGE SCALE GENOMIC DNA]</scope>
    <source>
        <strain evidence="3 4">MUSC 273</strain>
    </source>
</reference>
<accession>A0A0B1ZML5</accession>
<sequence length="274" mass="29341">MSDFLGYQGKRVIVSGCFSGMGEATARILLDLGAEVHGFDYKDCALPLASFTRLDLRDEAAIDSAVAGLSGKFDALFNCAGLPNIAPVLDIMKVNFLAARKMTQAITPLLKEGSAVASIASTAGAGWPMRLETHKALASTPDFASGLKWCEENIGEIWEGYAFGKEALIVWTMMEACHLIKKGIRLNCTLPGPTQTPMMPDFEKAAPKSVIDGITQPINRYATPEEQARPMIFLNSEAASYINGVPLLVDGGFTGGSATGQIDMSFMSVFQEEA</sequence>
<dbReference type="NCBIfam" id="NF009092">
    <property type="entry name" value="PRK12428.1"/>
    <property type="match status" value="1"/>
</dbReference>
<dbReference type="Pfam" id="PF00106">
    <property type="entry name" value="adh_short"/>
    <property type="match status" value="1"/>
</dbReference>
<dbReference type="EMBL" id="JTDI01000005">
    <property type="protein sequence ID" value="KHK90423.1"/>
    <property type="molecule type" value="Genomic_DNA"/>
</dbReference>
<dbReference type="GO" id="GO:0016491">
    <property type="term" value="F:oxidoreductase activity"/>
    <property type="evidence" value="ECO:0007669"/>
    <property type="project" value="UniProtKB-KW"/>
</dbReference>
<comment type="similarity">
    <text evidence="1">Belongs to the short-chain dehydrogenases/reductases (SDR) family.</text>
</comment>
<dbReference type="SUPFAM" id="SSF51735">
    <property type="entry name" value="NAD(P)-binding Rossmann-fold domains"/>
    <property type="match status" value="1"/>
</dbReference>
<dbReference type="Gene3D" id="3.40.50.720">
    <property type="entry name" value="NAD(P)-binding Rossmann-like Domain"/>
    <property type="match status" value="1"/>
</dbReference>